<proteinExistence type="predicted"/>
<evidence type="ECO:0000313" key="2">
    <source>
        <dbReference type="EMBL" id="KAH0863240.1"/>
    </source>
</evidence>
<sequence>MAESQEIELKIHFGGSVKKIGKEDYDYLGELGSKNVEWKIDEIVCDEEMLMLRSVSKLGIDVVEVFVEHECSEHIPGVIQLPDREHIEDEEHSENDEVDRPKEDDEPEGSEDENPAEKEDNPTVNPAEKEDNEDGGDEVVADVTDGISDVRFQSVFEEGEKVVPDKEAYGNGIEEEDKDDDSEDERAPVDVEYPDTPVDFSLYEVNEFDCGYRVDLAAHQWACRRWDLTDDKKPPIGIPEIRKPRGRPRTRERKKEPFEVLETAGKSSRHGRIPTCSNCHQSGHIKTGCKNKTVVYEGPKNKRGRPRKNLEEGTPKPPSTRRRKTQNTGSSSQSVHATGSSSQPVEATGSSNPKPHAKKPSRGPLKVRKTANIPHGVGTLWSPFTNPPFEVFGDRVYDRSYLNPQPPQE</sequence>
<accession>A0ABQ7Y4X6</accession>
<dbReference type="EMBL" id="JAGKQM010000018">
    <property type="protein sequence ID" value="KAH0863240.1"/>
    <property type="molecule type" value="Genomic_DNA"/>
</dbReference>
<keyword evidence="3" id="KW-1185">Reference proteome</keyword>
<comment type="caution">
    <text evidence="2">The sequence shown here is derived from an EMBL/GenBank/DDBJ whole genome shotgun (WGS) entry which is preliminary data.</text>
</comment>
<evidence type="ECO:0000256" key="1">
    <source>
        <dbReference type="SAM" id="MobiDB-lite"/>
    </source>
</evidence>
<feature type="compositionally biased region" description="Acidic residues" evidence="1">
    <location>
        <begin position="130"/>
        <end position="139"/>
    </location>
</feature>
<feature type="compositionally biased region" description="Basic and acidic residues" evidence="1">
    <location>
        <begin position="158"/>
        <end position="168"/>
    </location>
</feature>
<name>A0ABQ7Y4X6_BRANA</name>
<evidence type="ECO:0008006" key="4">
    <source>
        <dbReference type="Google" id="ProtNLM"/>
    </source>
</evidence>
<dbReference type="Proteomes" id="UP000824890">
    <property type="component" value="Unassembled WGS sequence"/>
</dbReference>
<feature type="region of interest" description="Disordered" evidence="1">
    <location>
        <begin position="77"/>
        <end position="139"/>
    </location>
</feature>
<feature type="compositionally biased region" description="Basic residues" evidence="1">
    <location>
        <begin position="355"/>
        <end position="369"/>
    </location>
</feature>
<feature type="region of interest" description="Disordered" evidence="1">
    <location>
        <begin position="235"/>
        <end position="387"/>
    </location>
</feature>
<evidence type="ECO:0000313" key="3">
    <source>
        <dbReference type="Proteomes" id="UP000824890"/>
    </source>
</evidence>
<gene>
    <name evidence="2" type="ORF">HID58_080451</name>
</gene>
<feature type="region of interest" description="Disordered" evidence="1">
    <location>
        <begin position="155"/>
        <end position="195"/>
    </location>
</feature>
<feature type="compositionally biased region" description="Acidic residues" evidence="1">
    <location>
        <begin position="173"/>
        <end position="184"/>
    </location>
</feature>
<organism evidence="2 3">
    <name type="scientific">Brassica napus</name>
    <name type="common">Rape</name>
    <dbReference type="NCBI Taxonomy" id="3708"/>
    <lineage>
        <taxon>Eukaryota</taxon>
        <taxon>Viridiplantae</taxon>
        <taxon>Streptophyta</taxon>
        <taxon>Embryophyta</taxon>
        <taxon>Tracheophyta</taxon>
        <taxon>Spermatophyta</taxon>
        <taxon>Magnoliopsida</taxon>
        <taxon>eudicotyledons</taxon>
        <taxon>Gunneridae</taxon>
        <taxon>Pentapetalae</taxon>
        <taxon>rosids</taxon>
        <taxon>malvids</taxon>
        <taxon>Brassicales</taxon>
        <taxon>Brassicaceae</taxon>
        <taxon>Brassiceae</taxon>
        <taxon>Brassica</taxon>
    </lineage>
</organism>
<feature type="compositionally biased region" description="Acidic residues" evidence="1">
    <location>
        <begin position="104"/>
        <end position="114"/>
    </location>
</feature>
<reference evidence="2 3" key="1">
    <citation type="submission" date="2021-05" db="EMBL/GenBank/DDBJ databases">
        <title>Genome Assembly of Synthetic Allotetraploid Brassica napus Reveals Homoeologous Exchanges between Subgenomes.</title>
        <authorList>
            <person name="Davis J.T."/>
        </authorList>
    </citation>
    <scope>NUCLEOTIDE SEQUENCE [LARGE SCALE GENOMIC DNA]</scope>
    <source>
        <strain evidence="3">cv. Da-Ae</strain>
        <tissue evidence="2">Seedling</tissue>
    </source>
</reference>
<protein>
    <recommendedName>
        <fullName evidence="4">CCHC-type domain-containing protein</fullName>
    </recommendedName>
</protein>
<feature type="compositionally biased region" description="Polar residues" evidence="1">
    <location>
        <begin position="326"/>
        <end position="353"/>
    </location>
</feature>